<name>A0ACC6IZZ3_9FLAO</name>
<accession>A0ACC6IZZ3</accession>
<reference evidence="1" key="1">
    <citation type="submission" date="2023-07" db="EMBL/GenBank/DDBJ databases">
        <title>Sorghum-associated microbial communities from plants grown in Nebraska, USA.</title>
        <authorList>
            <person name="Schachtman D."/>
        </authorList>
    </citation>
    <scope>NUCLEOTIDE SEQUENCE</scope>
    <source>
        <strain evidence="1">DS1280</strain>
    </source>
</reference>
<dbReference type="EMBL" id="JAVDRG010000008">
    <property type="protein sequence ID" value="MDR6443353.1"/>
    <property type="molecule type" value="Genomic_DNA"/>
</dbReference>
<comment type="caution">
    <text evidence="1">The sequence shown here is derived from an EMBL/GenBank/DDBJ whole genome shotgun (WGS) entry which is preliminary data.</text>
</comment>
<keyword evidence="2" id="KW-1185">Reference proteome</keyword>
<dbReference type="Proteomes" id="UP001184376">
    <property type="component" value="Unassembled WGS sequence"/>
</dbReference>
<protein>
    <submittedName>
        <fullName evidence="1">FMN-dependent NADH-azoreductase</fullName>
    </submittedName>
</protein>
<evidence type="ECO:0000313" key="1">
    <source>
        <dbReference type="EMBL" id="MDR6443353.1"/>
    </source>
</evidence>
<sequence length="52" mass="5742">MGQFKDKKVYLAVASGGRSAEDAPDYIAAYLKDVFRNYTGTTDVETYCIEGL</sequence>
<evidence type="ECO:0000313" key="2">
    <source>
        <dbReference type="Proteomes" id="UP001184376"/>
    </source>
</evidence>
<gene>
    <name evidence="1" type="ORF">J2795_004087</name>
</gene>
<organism evidence="1 2">
    <name type="scientific">Chryseobacterium bernardetii</name>
    <dbReference type="NCBI Taxonomy" id="1241978"/>
    <lineage>
        <taxon>Bacteria</taxon>
        <taxon>Pseudomonadati</taxon>
        <taxon>Bacteroidota</taxon>
        <taxon>Flavobacteriia</taxon>
        <taxon>Flavobacteriales</taxon>
        <taxon>Weeksellaceae</taxon>
        <taxon>Chryseobacterium group</taxon>
        <taxon>Chryseobacterium</taxon>
    </lineage>
</organism>
<proteinExistence type="predicted"/>